<keyword evidence="6 9" id="KW-1133">Transmembrane helix</keyword>
<feature type="transmembrane region" description="Helical" evidence="9">
    <location>
        <begin position="473"/>
        <end position="493"/>
    </location>
</feature>
<accession>A0ABR3ZQ01</accession>
<feature type="transmembrane region" description="Helical" evidence="9">
    <location>
        <begin position="436"/>
        <end position="461"/>
    </location>
</feature>
<feature type="region of interest" description="Disordered" evidence="8">
    <location>
        <begin position="29"/>
        <end position="73"/>
    </location>
</feature>
<evidence type="ECO:0000313" key="11">
    <source>
        <dbReference type="Proteomes" id="UP001583186"/>
    </source>
</evidence>
<keyword evidence="11" id="KW-1185">Reference proteome</keyword>
<dbReference type="EMBL" id="JAWCUI010000005">
    <property type="protein sequence ID" value="KAL1902247.1"/>
    <property type="molecule type" value="Genomic_DNA"/>
</dbReference>
<feature type="transmembrane region" description="Helical" evidence="9">
    <location>
        <begin position="199"/>
        <end position="223"/>
    </location>
</feature>
<sequence>MPAYIPDPLTPSPNGSGIFFHTLRQANASSENVDNTDSTSIADRLNTSNSNTTTVNNSANNSANNSTNNNTTCSAVATGVTSPSLHERDIEKEAGVPAVPVDSNTSSHDTINAGADQDVPACANAAPHPPPAAAAPPCNGGSNSGIKILPCGAVVAVNDKENRGWHRIVRNFTPSWFSVSMGTGVVSILLHNLPYNAHWVWYISVVVFCLNIFLFITFSLITITRYVLYPEIWNVMIKHPSQSLFLGCIPMAFSTIVKMMVLVCTPWGNWAIYLTWGFWWVDVIGSCACSLIIPFVVVHHHRNQLSHMTAALLLPVVPVVVAAASGSMIAEVLPDRSHAITTIVASYIVWGLGECFSFFIMTVYFLRLQIHDLPPREVIVSVFLPIGPLGQGGFAIQQLGKVAYELLPITGAFNGAVIDGSQPGAMEATAMFGGTVLYMFGILAGFFLWGAALGWLAFALISIMTTKSFPFNMGWWGFVFPLGVFTGCTGMLATELSSTFFKVITMIFSASVFCLWILVAVKTSIMVYHGNMFYAPCLRDLRPKEEQPGGKRTA</sequence>
<feature type="transmembrane region" description="Helical" evidence="9">
    <location>
        <begin position="342"/>
        <end position="366"/>
    </location>
</feature>
<name>A0ABR3ZQ01_9PEZI</name>
<keyword evidence="7 9" id="KW-0472">Membrane</keyword>
<protein>
    <submittedName>
        <fullName evidence="10">Plasma membrane sulfite pump involved in sulfite metabolism</fullName>
    </submittedName>
</protein>
<dbReference type="PANTHER" id="PTHR31686:SF1">
    <property type="entry name" value="SULFITE EFFLUX PUMP SSU1"/>
    <property type="match status" value="1"/>
</dbReference>
<evidence type="ECO:0000256" key="1">
    <source>
        <dbReference type="ARBA" id="ARBA00004651"/>
    </source>
</evidence>
<evidence type="ECO:0000256" key="5">
    <source>
        <dbReference type="ARBA" id="ARBA00022692"/>
    </source>
</evidence>
<dbReference type="Gene3D" id="1.50.10.150">
    <property type="entry name" value="Voltage-dependent anion channel"/>
    <property type="match status" value="1"/>
</dbReference>
<dbReference type="InterPro" id="IPR038665">
    <property type="entry name" value="Voltage-dep_anion_channel_sf"/>
</dbReference>
<evidence type="ECO:0000256" key="4">
    <source>
        <dbReference type="ARBA" id="ARBA00022475"/>
    </source>
</evidence>
<evidence type="ECO:0000256" key="3">
    <source>
        <dbReference type="ARBA" id="ARBA00022448"/>
    </source>
</evidence>
<dbReference type="Pfam" id="PF03595">
    <property type="entry name" value="SLAC1"/>
    <property type="match status" value="1"/>
</dbReference>
<keyword evidence="3" id="KW-0813">Transport</keyword>
<comment type="subcellular location">
    <subcellularLocation>
        <location evidence="1">Cell membrane</location>
        <topology evidence="1">Multi-pass membrane protein</topology>
    </subcellularLocation>
</comment>
<evidence type="ECO:0000256" key="2">
    <source>
        <dbReference type="ARBA" id="ARBA00008566"/>
    </source>
</evidence>
<dbReference type="CDD" id="cd09318">
    <property type="entry name" value="TDT_SSU1"/>
    <property type="match status" value="1"/>
</dbReference>
<reference evidence="10 11" key="1">
    <citation type="journal article" date="2024" name="IMA Fungus">
        <title>IMA Genome - F19 : A genome assembly and annotation guide to empower mycologists, including annotated draft genome sequences of Ceratocystis pirilliformis, Diaporthe australafricana, Fusarium ophioides, Paecilomyces lecythidis, and Sporothrix stenoceras.</title>
        <authorList>
            <person name="Aylward J."/>
            <person name="Wilson A.M."/>
            <person name="Visagie C.M."/>
            <person name="Spraker J."/>
            <person name="Barnes I."/>
            <person name="Buitendag C."/>
            <person name="Ceriani C."/>
            <person name="Del Mar Angel L."/>
            <person name="du Plessis D."/>
            <person name="Fuchs T."/>
            <person name="Gasser K."/>
            <person name="Kramer D."/>
            <person name="Li W."/>
            <person name="Munsamy K."/>
            <person name="Piso A."/>
            <person name="Price J.L."/>
            <person name="Sonnekus B."/>
            <person name="Thomas C."/>
            <person name="van der Nest A."/>
            <person name="van Dijk A."/>
            <person name="van Heerden A."/>
            <person name="van Vuuren N."/>
            <person name="Yilmaz N."/>
            <person name="Duong T.A."/>
            <person name="van der Merwe N.A."/>
            <person name="Wingfield M.J."/>
            <person name="Wingfield B.D."/>
        </authorList>
    </citation>
    <scope>NUCLEOTIDE SEQUENCE [LARGE SCALE GENOMIC DNA]</scope>
    <source>
        <strain evidence="10 11">CMW 5346</strain>
    </source>
</reference>
<gene>
    <name evidence="10" type="primary">SSU1</name>
    <name evidence="10" type="ORF">Sste5346_001223</name>
</gene>
<evidence type="ECO:0000256" key="6">
    <source>
        <dbReference type="ARBA" id="ARBA00022989"/>
    </source>
</evidence>
<feature type="transmembrane region" description="Helical" evidence="9">
    <location>
        <begin position="175"/>
        <end position="193"/>
    </location>
</feature>
<evidence type="ECO:0000256" key="9">
    <source>
        <dbReference type="SAM" id="Phobius"/>
    </source>
</evidence>
<keyword evidence="5 9" id="KW-0812">Transmembrane</keyword>
<feature type="compositionally biased region" description="Polar residues" evidence="8">
    <location>
        <begin position="29"/>
        <end position="41"/>
    </location>
</feature>
<feature type="transmembrane region" description="Helical" evidence="9">
    <location>
        <begin position="378"/>
        <end position="396"/>
    </location>
</feature>
<feature type="transmembrane region" description="Helical" evidence="9">
    <location>
        <begin position="310"/>
        <end position="330"/>
    </location>
</feature>
<proteinExistence type="inferred from homology"/>
<dbReference type="Proteomes" id="UP001583186">
    <property type="component" value="Unassembled WGS sequence"/>
</dbReference>
<evidence type="ECO:0000256" key="8">
    <source>
        <dbReference type="SAM" id="MobiDB-lite"/>
    </source>
</evidence>
<comment type="caution">
    <text evidence="10">The sequence shown here is derived from an EMBL/GenBank/DDBJ whole genome shotgun (WGS) entry which is preliminary data.</text>
</comment>
<keyword evidence="4" id="KW-1003">Cell membrane</keyword>
<evidence type="ECO:0000313" key="10">
    <source>
        <dbReference type="EMBL" id="KAL1902247.1"/>
    </source>
</evidence>
<dbReference type="InterPro" id="IPR004695">
    <property type="entry name" value="SLAC1/Mae1/Ssu1/TehA"/>
</dbReference>
<feature type="transmembrane region" description="Helical" evidence="9">
    <location>
        <begin position="499"/>
        <end position="521"/>
    </location>
</feature>
<evidence type="ECO:0000256" key="7">
    <source>
        <dbReference type="ARBA" id="ARBA00023136"/>
    </source>
</evidence>
<feature type="compositionally biased region" description="Low complexity" evidence="8">
    <location>
        <begin position="46"/>
        <end position="73"/>
    </location>
</feature>
<feature type="transmembrane region" description="Helical" evidence="9">
    <location>
        <begin position="278"/>
        <end position="298"/>
    </location>
</feature>
<comment type="similarity">
    <text evidence="2">Belongs to the tellurite-resistance/dicarboxylate transporter (TDT) family.</text>
</comment>
<dbReference type="PANTHER" id="PTHR31686">
    <property type="match status" value="1"/>
</dbReference>
<organism evidence="10 11">
    <name type="scientific">Sporothrix stenoceras</name>
    <dbReference type="NCBI Taxonomy" id="5173"/>
    <lineage>
        <taxon>Eukaryota</taxon>
        <taxon>Fungi</taxon>
        <taxon>Dikarya</taxon>
        <taxon>Ascomycota</taxon>
        <taxon>Pezizomycotina</taxon>
        <taxon>Sordariomycetes</taxon>
        <taxon>Sordariomycetidae</taxon>
        <taxon>Ophiostomatales</taxon>
        <taxon>Ophiostomataceae</taxon>
        <taxon>Sporothrix</taxon>
    </lineage>
</organism>
<feature type="transmembrane region" description="Helical" evidence="9">
    <location>
        <begin position="244"/>
        <end position="272"/>
    </location>
</feature>
<dbReference type="InterPro" id="IPR051629">
    <property type="entry name" value="Sulfite_efflux_TDT"/>
</dbReference>